<feature type="transmembrane region" description="Helical" evidence="7">
    <location>
        <begin position="68"/>
        <end position="89"/>
    </location>
</feature>
<evidence type="ECO:0000256" key="7">
    <source>
        <dbReference type="RuleBase" id="RU363032"/>
    </source>
</evidence>
<evidence type="ECO:0000256" key="4">
    <source>
        <dbReference type="ARBA" id="ARBA00022692"/>
    </source>
</evidence>
<evidence type="ECO:0000313" key="10">
    <source>
        <dbReference type="Proteomes" id="UP001211689"/>
    </source>
</evidence>
<protein>
    <submittedName>
        <fullName evidence="9">ABC transporter permease</fullName>
    </submittedName>
</protein>
<comment type="subcellular location">
    <subcellularLocation>
        <location evidence="1 7">Cell membrane</location>
        <topology evidence="1 7">Multi-pass membrane protein</topology>
    </subcellularLocation>
</comment>
<proteinExistence type="inferred from homology"/>
<dbReference type="Pfam" id="PF00528">
    <property type="entry name" value="BPD_transp_1"/>
    <property type="match status" value="1"/>
</dbReference>
<comment type="caution">
    <text evidence="9">The sequence shown here is derived from an EMBL/GenBank/DDBJ whole genome shotgun (WGS) entry which is preliminary data.</text>
</comment>
<keyword evidence="3" id="KW-1003">Cell membrane</keyword>
<evidence type="ECO:0000256" key="3">
    <source>
        <dbReference type="ARBA" id="ARBA00022475"/>
    </source>
</evidence>
<gene>
    <name evidence="9" type="ORF">NNO07_20405</name>
</gene>
<dbReference type="RefSeq" id="WP_271471770.1">
    <property type="nucleotide sequence ID" value="NZ_JANEWF010000028.1"/>
</dbReference>
<evidence type="ECO:0000256" key="2">
    <source>
        <dbReference type="ARBA" id="ARBA00022448"/>
    </source>
</evidence>
<feature type="transmembrane region" description="Helical" evidence="7">
    <location>
        <begin position="7"/>
        <end position="27"/>
    </location>
</feature>
<dbReference type="PROSITE" id="PS50928">
    <property type="entry name" value="ABC_TM1"/>
    <property type="match status" value="1"/>
</dbReference>
<dbReference type="EMBL" id="JANEWF010000028">
    <property type="protein sequence ID" value="MDA8485435.1"/>
    <property type="molecule type" value="Genomic_DNA"/>
</dbReference>
<evidence type="ECO:0000256" key="5">
    <source>
        <dbReference type="ARBA" id="ARBA00022989"/>
    </source>
</evidence>
<dbReference type="PANTHER" id="PTHR30151">
    <property type="entry name" value="ALKANE SULFONATE ABC TRANSPORTER-RELATED, MEMBRANE SUBUNIT"/>
    <property type="match status" value="1"/>
</dbReference>
<dbReference type="SUPFAM" id="SSF161098">
    <property type="entry name" value="MetI-like"/>
    <property type="match status" value="1"/>
</dbReference>
<keyword evidence="4 7" id="KW-0812">Transmembrane</keyword>
<comment type="similarity">
    <text evidence="7">Belongs to the binding-protein-dependent transport system permease family.</text>
</comment>
<accession>A0ABT4Y980</accession>
<feature type="transmembrane region" description="Helical" evidence="7">
    <location>
        <begin position="216"/>
        <end position="237"/>
    </location>
</feature>
<name>A0ABT4Y980_METRE</name>
<feature type="transmembrane region" description="Helical" evidence="7">
    <location>
        <begin position="191"/>
        <end position="210"/>
    </location>
</feature>
<dbReference type="Gene3D" id="1.10.3720.10">
    <property type="entry name" value="MetI-like"/>
    <property type="match status" value="1"/>
</dbReference>
<dbReference type="InterPro" id="IPR000515">
    <property type="entry name" value="MetI-like"/>
</dbReference>
<keyword evidence="6 7" id="KW-0472">Membrane</keyword>
<reference evidence="9 10" key="1">
    <citation type="submission" date="2022-07" db="EMBL/GenBank/DDBJ databases">
        <title>Genome Analysis of Selected Gammaproteobacteria from Nigerian Food snails.</title>
        <authorList>
            <person name="Okafor A.C."/>
        </authorList>
    </citation>
    <scope>NUCLEOTIDE SEQUENCE [LARGE SCALE GENOMIC DNA]</scope>
    <source>
        <strain evidence="9 10">Awg 2</strain>
    </source>
</reference>
<dbReference type="PANTHER" id="PTHR30151:SF38">
    <property type="entry name" value="ALIPHATIC SULFONATES TRANSPORT PERMEASE PROTEIN SSUC-RELATED"/>
    <property type="match status" value="1"/>
</dbReference>
<keyword evidence="2 7" id="KW-0813">Transport</keyword>
<sequence>MTLAHPLLRLPVTLVAPLLVLALWYWVAANELAPATLLVPPAQVLETLWLMLGSGELVEAAGTTLARVAAGFLAGSLVGIATGVVLALSPRVDRNLGLAINLLAQVPAIAWTPLIIFLLGIDEAYKVFLIAFACYFPVAVKTREGILGLSPRLLEAAAALALPPALRYRKVILPGALPALLAGLRIGLSKAWIAAIFGELFASSSGLGYLMNSGRIYFQMDMVLAAMLATGVLGFLSDRFLLWLHDRLPGARP</sequence>
<organism evidence="9 10">
    <name type="scientific">Metapseudomonas resinovorans</name>
    <name type="common">Pseudomonas resinovorans</name>
    <dbReference type="NCBI Taxonomy" id="53412"/>
    <lineage>
        <taxon>Bacteria</taxon>
        <taxon>Pseudomonadati</taxon>
        <taxon>Pseudomonadota</taxon>
        <taxon>Gammaproteobacteria</taxon>
        <taxon>Pseudomonadales</taxon>
        <taxon>Pseudomonadaceae</taxon>
        <taxon>Metapseudomonas</taxon>
    </lineage>
</organism>
<feature type="domain" description="ABC transmembrane type-1" evidence="8">
    <location>
        <begin position="61"/>
        <end position="241"/>
    </location>
</feature>
<feature type="transmembrane region" description="Helical" evidence="7">
    <location>
        <begin position="96"/>
        <end position="118"/>
    </location>
</feature>
<evidence type="ECO:0000256" key="1">
    <source>
        <dbReference type="ARBA" id="ARBA00004651"/>
    </source>
</evidence>
<dbReference type="InterPro" id="IPR035906">
    <property type="entry name" value="MetI-like_sf"/>
</dbReference>
<dbReference type="Proteomes" id="UP001211689">
    <property type="component" value="Unassembled WGS sequence"/>
</dbReference>
<evidence type="ECO:0000259" key="8">
    <source>
        <dbReference type="PROSITE" id="PS50928"/>
    </source>
</evidence>
<keyword evidence="10" id="KW-1185">Reference proteome</keyword>
<keyword evidence="5 7" id="KW-1133">Transmembrane helix</keyword>
<evidence type="ECO:0000256" key="6">
    <source>
        <dbReference type="ARBA" id="ARBA00023136"/>
    </source>
</evidence>
<evidence type="ECO:0000313" key="9">
    <source>
        <dbReference type="EMBL" id="MDA8485435.1"/>
    </source>
</evidence>